<feature type="compositionally biased region" description="Acidic residues" evidence="1">
    <location>
        <begin position="1"/>
        <end position="10"/>
    </location>
</feature>
<dbReference type="EMBL" id="JASNQZ010000001">
    <property type="protein sequence ID" value="KAL0960393.1"/>
    <property type="molecule type" value="Genomic_DNA"/>
</dbReference>
<dbReference type="Pfam" id="PF02747">
    <property type="entry name" value="PCNA_C"/>
    <property type="match status" value="1"/>
</dbReference>
<keyword evidence="2" id="KW-0472">Membrane</keyword>
<dbReference type="Gene3D" id="3.10.150.10">
    <property type="entry name" value="DNA Polymerase III, subunit A, domain 2"/>
    <property type="match status" value="1"/>
</dbReference>
<feature type="domain" description="Proliferating cell nuclear antigen PCNA C-terminal" evidence="3">
    <location>
        <begin position="56"/>
        <end position="117"/>
    </location>
</feature>
<dbReference type="InterPro" id="IPR022649">
    <property type="entry name" value="Pr_cel_nuc_antig_C"/>
</dbReference>
<dbReference type="Proteomes" id="UP001556367">
    <property type="component" value="Unassembled WGS sequence"/>
</dbReference>
<protein>
    <recommendedName>
        <fullName evidence="3">Proliferating cell nuclear antigen PCNA C-terminal domain-containing protein</fullName>
    </recommendedName>
</protein>
<feature type="compositionally biased region" description="Basic residues" evidence="1">
    <location>
        <begin position="22"/>
        <end position="51"/>
    </location>
</feature>
<feature type="region of interest" description="Disordered" evidence="1">
    <location>
        <begin position="1"/>
        <end position="57"/>
    </location>
</feature>
<evidence type="ECO:0000313" key="5">
    <source>
        <dbReference type="Proteomes" id="UP001556367"/>
    </source>
</evidence>
<proteinExistence type="predicted"/>
<evidence type="ECO:0000259" key="3">
    <source>
        <dbReference type="Pfam" id="PF02747"/>
    </source>
</evidence>
<sequence>MNGEAEDSEEDLKPKSDDGQRGRRRRRRSTATSRKRKSHASTKRRRKRRTSGRQWREGVEIEPNQHVSLMFSVKYLINFSKSSSLSAAVQLVTSHGFPLPVAFNFGPGFIWYCLAPKSETISFLFVLYAPFLFPVIVPRSSLFRAHRLAIRIIRSPSPHLVPRFCRTKTVEQPVPPGLDSAAAILASIDPTHIT</sequence>
<dbReference type="InterPro" id="IPR046938">
    <property type="entry name" value="DNA_clamp_sf"/>
</dbReference>
<dbReference type="SUPFAM" id="SSF55979">
    <property type="entry name" value="DNA clamp"/>
    <property type="match status" value="1"/>
</dbReference>
<keyword evidence="5" id="KW-1185">Reference proteome</keyword>
<evidence type="ECO:0000256" key="2">
    <source>
        <dbReference type="SAM" id="Phobius"/>
    </source>
</evidence>
<feature type="compositionally biased region" description="Basic and acidic residues" evidence="1">
    <location>
        <begin position="11"/>
        <end position="21"/>
    </location>
</feature>
<accession>A0ABR3JWT5</accession>
<gene>
    <name evidence="4" type="ORF">HGRIS_005434</name>
</gene>
<organism evidence="4 5">
    <name type="scientific">Hohenbuehelia grisea</name>
    <dbReference type="NCBI Taxonomy" id="104357"/>
    <lineage>
        <taxon>Eukaryota</taxon>
        <taxon>Fungi</taxon>
        <taxon>Dikarya</taxon>
        <taxon>Basidiomycota</taxon>
        <taxon>Agaricomycotina</taxon>
        <taxon>Agaricomycetes</taxon>
        <taxon>Agaricomycetidae</taxon>
        <taxon>Agaricales</taxon>
        <taxon>Pleurotineae</taxon>
        <taxon>Pleurotaceae</taxon>
        <taxon>Hohenbuehelia</taxon>
    </lineage>
</organism>
<evidence type="ECO:0000256" key="1">
    <source>
        <dbReference type="SAM" id="MobiDB-lite"/>
    </source>
</evidence>
<reference evidence="5" key="1">
    <citation type="submission" date="2024-06" db="EMBL/GenBank/DDBJ databases">
        <title>Multi-omics analyses provide insights into the biosynthesis of the anticancer antibiotic pleurotin in Hohenbuehelia grisea.</title>
        <authorList>
            <person name="Weaver J.A."/>
            <person name="Alberti F."/>
        </authorList>
    </citation>
    <scope>NUCLEOTIDE SEQUENCE [LARGE SCALE GENOMIC DNA]</scope>
    <source>
        <strain evidence="5">T-177</strain>
    </source>
</reference>
<evidence type="ECO:0000313" key="4">
    <source>
        <dbReference type="EMBL" id="KAL0960393.1"/>
    </source>
</evidence>
<keyword evidence="2" id="KW-1133">Transmembrane helix</keyword>
<feature type="transmembrane region" description="Helical" evidence="2">
    <location>
        <begin position="120"/>
        <end position="137"/>
    </location>
</feature>
<keyword evidence="2" id="KW-0812">Transmembrane</keyword>
<name>A0ABR3JWT5_9AGAR</name>
<comment type="caution">
    <text evidence="4">The sequence shown here is derived from an EMBL/GenBank/DDBJ whole genome shotgun (WGS) entry which is preliminary data.</text>
</comment>